<evidence type="ECO:0000259" key="1">
    <source>
        <dbReference type="Pfam" id="PF05943"/>
    </source>
</evidence>
<dbReference type="PANTHER" id="PTHR35565">
    <property type="entry name" value="CYTOPLASMIC PROTEIN-RELATED"/>
    <property type="match status" value="1"/>
</dbReference>
<accession>A0A380AM84</accession>
<organism evidence="2 3">
    <name type="scientific">Serratia quinivorans</name>
    <dbReference type="NCBI Taxonomy" id="137545"/>
    <lineage>
        <taxon>Bacteria</taxon>
        <taxon>Pseudomonadati</taxon>
        <taxon>Pseudomonadota</taxon>
        <taxon>Gammaproteobacteria</taxon>
        <taxon>Enterobacterales</taxon>
        <taxon>Yersiniaceae</taxon>
        <taxon>Serratia</taxon>
    </lineage>
</organism>
<evidence type="ECO:0000313" key="3">
    <source>
        <dbReference type="Proteomes" id="UP000255529"/>
    </source>
</evidence>
<dbReference type="PANTHER" id="PTHR35565:SF3">
    <property type="entry name" value="TYPE VI SECRETION SYSTEM SHEATH PROTEIN TSSC1"/>
    <property type="match status" value="1"/>
</dbReference>
<dbReference type="AlphaFoldDB" id="A0A380AM84"/>
<dbReference type="InterPro" id="IPR044031">
    <property type="entry name" value="TssC1_N"/>
</dbReference>
<gene>
    <name evidence="2" type="ORF">NCTC11544_04581</name>
</gene>
<dbReference type="Proteomes" id="UP000255529">
    <property type="component" value="Unassembled WGS sequence"/>
</dbReference>
<proteinExistence type="predicted"/>
<sequence length="180" mass="20447">MSNSPQQQKALQTSEAFSSDEFSALLNKEFRPKTDQAKEAVENAVKTLAQQALENTVTVSSDAYRTIQALIAEIDEKLSQQVNQIIHHAEFQKLEGAWHGLHYLVNNSETDEMLKIRFMSISKQELGRTLKRHKGVGWDQSPHLQESVRGRVRPIRRRTLRLPGGRLLLRPQPTGRRVAG</sequence>
<dbReference type="Pfam" id="PF05943">
    <property type="entry name" value="VipB"/>
    <property type="match status" value="1"/>
</dbReference>
<evidence type="ECO:0000313" key="2">
    <source>
        <dbReference type="EMBL" id="SUI83798.1"/>
    </source>
</evidence>
<name>A0A380AM84_9GAMM</name>
<reference evidence="2 3" key="1">
    <citation type="submission" date="2018-06" db="EMBL/GenBank/DDBJ databases">
        <authorList>
            <consortium name="Pathogen Informatics"/>
            <person name="Doyle S."/>
        </authorList>
    </citation>
    <scope>NUCLEOTIDE SEQUENCE [LARGE SCALE GENOMIC DNA]</scope>
    <source>
        <strain evidence="2 3">NCTC11544</strain>
    </source>
</reference>
<protein>
    <submittedName>
        <fullName evidence="2">Uncharacterized protein conserved in bacteria</fullName>
    </submittedName>
</protein>
<dbReference type="EMBL" id="UGYN01000002">
    <property type="protein sequence ID" value="SUI83798.1"/>
    <property type="molecule type" value="Genomic_DNA"/>
</dbReference>
<feature type="domain" description="TssC1 N-terminal" evidence="1">
    <location>
        <begin position="69"/>
        <end position="142"/>
    </location>
</feature>
<dbReference type="InterPro" id="IPR010269">
    <property type="entry name" value="T6SS_TssC-like"/>
</dbReference>